<evidence type="ECO:0000256" key="8">
    <source>
        <dbReference type="PROSITE-ProRule" id="PRU01282"/>
    </source>
</evidence>
<evidence type="ECO:0000256" key="7">
    <source>
        <dbReference type="ARBA" id="ARBA00022842"/>
    </source>
</evidence>
<evidence type="ECO:0000256" key="3">
    <source>
        <dbReference type="ARBA" id="ARBA00022694"/>
    </source>
</evidence>
<keyword evidence="7" id="KW-0460">Magnesium</keyword>
<keyword evidence="5" id="KW-0479">Metal-binding</keyword>
<dbReference type="Pfam" id="PF12627">
    <property type="entry name" value="PolyA_pol_RNAbd"/>
    <property type="match status" value="1"/>
</dbReference>
<dbReference type="InterPro" id="IPR002646">
    <property type="entry name" value="PolA_pol_head_dom"/>
</dbReference>
<evidence type="ECO:0000256" key="1">
    <source>
        <dbReference type="ARBA" id="ARBA00001946"/>
    </source>
</evidence>
<sequence>MINKAKEIMKTLIDNGYEAYLVGGCVRDSILGVTPKDYDIATNAVPSIIKKLFKKTIPTGEKYGTITVMLDEELFEVTTYRLESEYIDERRPNVVKFAKTLREDLERRDFTINSMAMDIEENIIDHFNGQQDLMHGIISCVGSAYDRLAEDKLRILRAFRFASRYDFEIHRDIFYAIEEDNDISNLSKERIREEFNKIILSKKPSTWISRLFETGLLKQIIPELCVCYNFHQHNPHHSKNVFDHILTVVDSIQPKLELRLAALFHDIGKPQTFSIDNGIGHFFGHSKESARICEEVMTELKYSNKEIGHVRELVYWHMNKCDTNKPRSIKKFIRGIGEDRLEDLYKLKIADLQGSNAFYEDFREIFKIKFACEKVLFEKQPLSIRDLKINGNDLINAGIEQGKQIGIILNKLLESVLDDPEMNKRDILLEEVGKMVRE</sequence>
<dbReference type="InterPro" id="IPR006674">
    <property type="entry name" value="HD_domain"/>
</dbReference>
<feature type="domain" description="HD/PDEase" evidence="10">
    <location>
        <begin position="230"/>
        <end position="432"/>
    </location>
</feature>
<dbReference type="EMBL" id="NIBG01000001">
    <property type="protein sequence ID" value="PAB61025.1"/>
    <property type="molecule type" value="Genomic_DNA"/>
</dbReference>
<dbReference type="GO" id="GO:0016779">
    <property type="term" value="F:nucleotidyltransferase activity"/>
    <property type="evidence" value="ECO:0007669"/>
    <property type="project" value="UniProtKB-KW"/>
</dbReference>
<keyword evidence="4" id="KW-0548">Nucleotidyltransferase</keyword>
<reference evidence="11 12" key="1">
    <citation type="submission" date="2017-06" db="EMBL/GenBank/DDBJ databases">
        <title>Draft genome sequence of anaerobic fermentative bacterium Anaeromicrobium sediminis DY2726D isolated from West Pacific Ocean sediments.</title>
        <authorList>
            <person name="Zeng X."/>
        </authorList>
    </citation>
    <scope>NUCLEOTIDE SEQUENCE [LARGE SCALE GENOMIC DNA]</scope>
    <source>
        <strain evidence="11 12">DY2726D</strain>
    </source>
</reference>
<dbReference type="AlphaFoldDB" id="A0A267MQ49"/>
<comment type="cofactor">
    <cofactor evidence="1">
        <name>Mg(2+)</name>
        <dbReference type="ChEBI" id="CHEBI:18420"/>
    </cofactor>
</comment>
<dbReference type="GO" id="GO:0000049">
    <property type="term" value="F:tRNA binding"/>
    <property type="evidence" value="ECO:0007669"/>
    <property type="project" value="TreeGrafter"/>
</dbReference>
<dbReference type="InterPro" id="IPR043519">
    <property type="entry name" value="NT_sf"/>
</dbReference>
<dbReference type="InterPro" id="IPR032828">
    <property type="entry name" value="PolyA_RNA-bd"/>
</dbReference>
<evidence type="ECO:0000259" key="10">
    <source>
        <dbReference type="SMART" id="SM00471"/>
    </source>
</evidence>
<dbReference type="Pfam" id="PF01743">
    <property type="entry name" value="PolyA_pol"/>
    <property type="match status" value="1"/>
</dbReference>
<dbReference type="Gene3D" id="1.10.3090.10">
    <property type="entry name" value="cca-adding enzyme, domain 2"/>
    <property type="match status" value="1"/>
</dbReference>
<dbReference type="OrthoDB" id="9805698at2"/>
<proteinExistence type="inferred from homology"/>
<organism evidence="11 12">
    <name type="scientific">Anaeromicrobium sediminis</name>
    <dbReference type="NCBI Taxonomy" id="1478221"/>
    <lineage>
        <taxon>Bacteria</taxon>
        <taxon>Bacillati</taxon>
        <taxon>Bacillota</taxon>
        <taxon>Clostridia</taxon>
        <taxon>Peptostreptococcales</taxon>
        <taxon>Thermotaleaceae</taxon>
        <taxon>Anaeromicrobium</taxon>
    </lineage>
</organism>
<dbReference type="PANTHER" id="PTHR46173">
    <property type="entry name" value="CCA TRNA NUCLEOTIDYLTRANSFERASE 1, MITOCHONDRIAL"/>
    <property type="match status" value="1"/>
</dbReference>
<keyword evidence="9" id="KW-0694">RNA-binding</keyword>
<dbReference type="GO" id="GO:0008033">
    <property type="term" value="P:tRNA processing"/>
    <property type="evidence" value="ECO:0007669"/>
    <property type="project" value="UniProtKB-KW"/>
</dbReference>
<comment type="similarity">
    <text evidence="9">Belongs to the tRNA nucleotidyltransferase/poly(A) polymerase family.</text>
</comment>
<dbReference type="GO" id="GO:0000166">
    <property type="term" value="F:nucleotide binding"/>
    <property type="evidence" value="ECO:0007669"/>
    <property type="project" value="UniProtKB-KW"/>
</dbReference>
<evidence type="ECO:0000256" key="9">
    <source>
        <dbReference type="RuleBase" id="RU003953"/>
    </source>
</evidence>
<name>A0A267MQ49_9FIRM</name>
<protein>
    <recommendedName>
        <fullName evidence="10">HD/PDEase domain-containing protein</fullName>
    </recommendedName>
</protein>
<dbReference type="Gene3D" id="1.10.246.80">
    <property type="match status" value="1"/>
</dbReference>
<keyword evidence="2 9" id="KW-0808">Transferase</keyword>
<evidence type="ECO:0000256" key="2">
    <source>
        <dbReference type="ARBA" id="ARBA00022679"/>
    </source>
</evidence>
<dbReference type="Proteomes" id="UP000216024">
    <property type="component" value="Unassembled WGS sequence"/>
</dbReference>
<comment type="caution">
    <text evidence="11">The sequence shown here is derived from an EMBL/GenBank/DDBJ whole genome shotgun (WGS) entry which is preliminary data.</text>
</comment>
<dbReference type="CDD" id="cd05398">
    <property type="entry name" value="NT_ClassII-CCAase"/>
    <property type="match status" value="1"/>
</dbReference>
<dbReference type="InterPro" id="IPR003607">
    <property type="entry name" value="HD/PDEase_dom"/>
</dbReference>
<dbReference type="Pfam" id="PF01966">
    <property type="entry name" value="HD"/>
    <property type="match status" value="1"/>
</dbReference>
<comment type="similarity">
    <text evidence="8">Belongs to the ArsC family.</text>
</comment>
<dbReference type="InterPro" id="IPR006660">
    <property type="entry name" value="Arsenate_reductase-like"/>
</dbReference>
<evidence type="ECO:0000313" key="12">
    <source>
        <dbReference type="Proteomes" id="UP000216024"/>
    </source>
</evidence>
<keyword evidence="12" id="KW-1185">Reference proteome</keyword>
<keyword evidence="3" id="KW-0819">tRNA processing</keyword>
<dbReference type="SMART" id="SM00471">
    <property type="entry name" value="HDc"/>
    <property type="match status" value="1"/>
</dbReference>
<keyword evidence="6" id="KW-0547">Nucleotide-binding</keyword>
<evidence type="ECO:0000256" key="4">
    <source>
        <dbReference type="ARBA" id="ARBA00022695"/>
    </source>
</evidence>
<dbReference type="InterPro" id="IPR006675">
    <property type="entry name" value="HDIG_dom"/>
</dbReference>
<dbReference type="Gene3D" id="3.30.460.10">
    <property type="entry name" value="Beta Polymerase, domain 2"/>
    <property type="match status" value="1"/>
</dbReference>
<dbReference type="NCBIfam" id="TIGR00277">
    <property type="entry name" value="HDIG"/>
    <property type="match status" value="1"/>
</dbReference>
<evidence type="ECO:0000313" key="11">
    <source>
        <dbReference type="EMBL" id="PAB61025.1"/>
    </source>
</evidence>
<evidence type="ECO:0000256" key="6">
    <source>
        <dbReference type="ARBA" id="ARBA00022741"/>
    </source>
</evidence>
<dbReference type="PROSITE" id="PS51353">
    <property type="entry name" value="ARSC"/>
    <property type="match status" value="1"/>
</dbReference>
<dbReference type="PANTHER" id="PTHR46173:SF1">
    <property type="entry name" value="CCA TRNA NUCLEOTIDYLTRANSFERASE 1, MITOCHONDRIAL"/>
    <property type="match status" value="1"/>
</dbReference>
<gene>
    <name evidence="11" type="ORF">CCE28_00925</name>
</gene>
<accession>A0A267MQ49</accession>
<dbReference type="SUPFAM" id="SSF81301">
    <property type="entry name" value="Nucleotidyltransferase"/>
    <property type="match status" value="1"/>
</dbReference>
<dbReference type="SUPFAM" id="SSF81891">
    <property type="entry name" value="Poly A polymerase C-terminal region-like"/>
    <property type="match status" value="1"/>
</dbReference>
<dbReference type="InterPro" id="IPR050264">
    <property type="entry name" value="Bact_CCA-adding_enz_type3_sf"/>
</dbReference>
<dbReference type="RefSeq" id="WP_095130046.1">
    <property type="nucleotide sequence ID" value="NZ_NIBG01000001.1"/>
</dbReference>
<evidence type="ECO:0000256" key="5">
    <source>
        <dbReference type="ARBA" id="ARBA00022723"/>
    </source>
</evidence>
<dbReference type="CDD" id="cd00077">
    <property type="entry name" value="HDc"/>
    <property type="match status" value="1"/>
</dbReference>
<dbReference type="GO" id="GO:0046872">
    <property type="term" value="F:metal ion binding"/>
    <property type="evidence" value="ECO:0007669"/>
    <property type="project" value="UniProtKB-KW"/>
</dbReference>